<comment type="caution">
    <text evidence="6">The sequence shown here is derived from an EMBL/GenBank/DDBJ whole genome shotgun (WGS) entry which is preliminary data.</text>
</comment>
<dbReference type="InterPro" id="IPR003343">
    <property type="entry name" value="Big_2"/>
</dbReference>
<dbReference type="PANTHER" id="PTHR42693">
    <property type="entry name" value="ARYLSULFATASE FAMILY MEMBER"/>
    <property type="match status" value="1"/>
</dbReference>
<dbReference type="InterPro" id="IPR008964">
    <property type="entry name" value="Invasin/intimin_cell_adhesion"/>
</dbReference>
<proteinExistence type="inferred from homology"/>
<dbReference type="Gene3D" id="3.40.720.10">
    <property type="entry name" value="Alkaline Phosphatase, subunit A"/>
    <property type="match status" value="1"/>
</dbReference>
<evidence type="ECO:0000313" key="7">
    <source>
        <dbReference type="Proteomes" id="UP001290861"/>
    </source>
</evidence>
<organism evidence="6 7">
    <name type="scientific">Pontiella agarivorans</name>
    <dbReference type="NCBI Taxonomy" id="3038953"/>
    <lineage>
        <taxon>Bacteria</taxon>
        <taxon>Pseudomonadati</taxon>
        <taxon>Kiritimatiellota</taxon>
        <taxon>Kiritimatiellia</taxon>
        <taxon>Kiritimatiellales</taxon>
        <taxon>Pontiellaceae</taxon>
        <taxon>Pontiella</taxon>
    </lineage>
</organism>
<dbReference type="InterPro" id="IPR017850">
    <property type="entry name" value="Alkaline_phosphatase_core_sf"/>
</dbReference>
<dbReference type="SUPFAM" id="SSF49373">
    <property type="entry name" value="Invasin/intimin cell-adhesion fragments"/>
    <property type="match status" value="1"/>
</dbReference>
<reference evidence="6 7" key="1">
    <citation type="journal article" date="2024" name="Appl. Environ. Microbiol.">
        <title>Pontiella agarivorans sp. nov., a novel marine anaerobic bacterium capable of degrading macroalgal polysaccharides and fixing nitrogen.</title>
        <authorList>
            <person name="Liu N."/>
            <person name="Kivenson V."/>
            <person name="Peng X."/>
            <person name="Cui Z."/>
            <person name="Lankiewicz T.S."/>
            <person name="Gosselin K.M."/>
            <person name="English C.J."/>
            <person name="Blair E.M."/>
            <person name="O'Malley M.A."/>
            <person name="Valentine D.L."/>
        </authorList>
    </citation>
    <scope>NUCLEOTIDE SEQUENCE [LARGE SCALE GENOMIC DNA]</scope>
    <source>
        <strain evidence="6 7">NLcol2</strain>
    </source>
</reference>
<dbReference type="PROSITE" id="PS00149">
    <property type="entry name" value="SULFATASE_2"/>
    <property type="match status" value="1"/>
</dbReference>
<evidence type="ECO:0000313" key="6">
    <source>
        <dbReference type="EMBL" id="MDZ8119131.1"/>
    </source>
</evidence>
<evidence type="ECO:0000259" key="5">
    <source>
        <dbReference type="SMART" id="SM00635"/>
    </source>
</evidence>
<dbReference type="InterPro" id="IPR000917">
    <property type="entry name" value="Sulfatase_N"/>
</dbReference>
<evidence type="ECO:0000256" key="2">
    <source>
        <dbReference type="ARBA" id="ARBA00022723"/>
    </source>
</evidence>
<keyword evidence="4" id="KW-0106">Calcium</keyword>
<keyword evidence="2" id="KW-0479">Metal-binding</keyword>
<dbReference type="CDD" id="cd16151">
    <property type="entry name" value="sulfatase_like"/>
    <property type="match status" value="1"/>
</dbReference>
<name>A0ABU5MYG6_9BACT</name>
<dbReference type="Pfam" id="PF00884">
    <property type="entry name" value="Sulfatase"/>
    <property type="match status" value="1"/>
</dbReference>
<dbReference type="InterPro" id="IPR024607">
    <property type="entry name" value="Sulfatase_CS"/>
</dbReference>
<gene>
    <name evidence="6" type="ORF">P9H32_10890</name>
</gene>
<dbReference type="RefSeq" id="WP_322608920.1">
    <property type="nucleotide sequence ID" value="NZ_JARVCO010000010.1"/>
</dbReference>
<evidence type="ECO:0000256" key="1">
    <source>
        <dbReference type="ARBA" id="ARBA00008779"/>
    </source>
</evidence>
<dbReference type="InterPro" id="IPR050738">
    <property type="entry name" value="Sulfatase"/>
</dbReference>
<dbReference type="EMBL" id="JARVCO010000010">
    <property type="protein sequence ID" value="MDZ8119131.1"/>
    <property type="molecule type" value="Genomic_DNA"/>
</dbReference>
<accession>A0ABU5MYG6</accession>
<sequence length="494" mass="54835">MRGMIYIFGCLLTMGVFAKQPNVVLIMADDLSHYSVAVYGSKTYSTPNLDRLANTGMRFNEAYALPLCTPSRVAIMTGMNNGRNYIGGHSLELSQVTFGELFRDAGYATCFAGKWKLSVDGSTPGDFGFDEYAITEYQVSHPRFKNAVMNINGEIVKHTKGEYGPDVANAFALDFLERNKDKPFFLYYPMILIHDPHTPTPDSPKYEANEYDNANVPDMVHYMDMLAGNVIDRLEELGLRENTLVIFTGDNGNKKVNTVVLNDGTQYGGGKGWLKDEGVHVPMIANLPGVVPVGTNDDLIDFTDVLPTICDYAGISIPPTVPVDGISFLPQILGRKNPVLRTAIYDWYRNTPKQELQESAFNKEYRLYSNGNFFSVKDDFKEKSALAISEMTERQMDIHRMLQAALDDHALVPVAKLIPEEQSVKMHVGEQLQLGIKVLPENATQTTLRWKSSNDAVVTVNKWGRLTAGKKGNAGITVTSFDGNRNVCIPVSVQ</sequence>
<evidence type="ECO:0000256" key="3">
    <source>
        <dbReference type="ARBA" id="ARBA00022801"/>
    </source>
</evidence>
<dbReference type="SMART" id="SM00635">
    <property type="entry name" value="BID_2"/>
    <property type="match status" value="1"/>
</dbReference>
<evidence type="ECO:0000256" key="4">
    <source>
        <dbReference type="ARBA" id="ARBA00022837"/>
    </source>
</evidence>
<dbReference type="SUPFAM" id="SSF53649">
    <property type="entry name" value="Alkaline phosphatase-like"/>
    <property type="match status" value="1"/>
</dbReference>
<dbReference type="PANTHER" id="PTHR42693:SF53">
    <property type="entry name" value="ENDO-4-O-SULFATASE"/>
    <property type="match status" value="1"/>
</dbReference>
<keyword evidence="3" id="KW-0378">Hydrolase</keyword>
<dbReference type="PROSITE" id="PS00523">
    <property type="entry name" value="SULFATASE_1"/>
    <property type="match status" value="1"/>
</dbReference>
<keyword evidence="7" id="KW-1185">Reference proteome</keyword>
<comment type="similarity">
    <text evidence="1">Belongs to the sulfatase family.</text>
</comment>
<dbReference type="Proteomes" id="UP001290861">
    <property type="component" value="Unassembled WGS sequence"/>
</dbReference>
<dbReference type="Gene3D" id="2.60.40.1080">
    <property type="match status" value="1"/>
</dbReference>
<dbReference type="Pfam" id="PF02368">
    <property type="entry name" value="Big_2"/>
    <property type="match status" value="1"/>
</dbReference>
<feature type="domain" description="BIG2" evidence="5">
    <location>
        <begin position="411"/>
        <end position="490"/>
    </location>
</feature>
<protein>
    <submittedName>
        <fullName evidence="6">Sulfatase-like hydrolase/transferase</fullName>
    </submittedName>
</protein>